<evidence type="ECO:0000313" key="3">
    <source>
        <dbReference type="Proteomes" id="UP001158067"/>
    </source>
</evidence>
<accession>A0ABY1PR44</accession>
<gene>
    <name evidence="2" type="ORF">SAMN06265222_101886</name>
</gene>
<dbReference type="EMBL" id="FXUG01000001">
    <property type="protein sequence ID" value="SMP43049.1"/>
    <property type="molecule type" value="Genomic_DNA"/>
</dbReference>
<keyword evidence="3" id="KW-1185">Reference proteome</keyword>
<reference evidence="2 3" key="1">
    <citation type="submission" date="2017-05" db="EMBL/GenBank/DDBJ databases">
        <authorList>
            <person name="Varghese N."/>
            <person name="Submissions S."/>
        </authorList>
    </citation>
    <scope>NUCLEOTIDE SEQUENCE [LARGE SCALE GENOMIC DNA]</scope>
    <source>
        <strain evidence="2 3">DSM 25457</strain>
    </source>
</reference>
<feature type="signal peptide" evidence="1">
    <location>
        <begin position="1"/>
        <end position="21"/>
    </location>
</feature>
<feature type="chain" id="PRO_5047271612" description="Secreted protein" evidence="1">
    <location>
        <begin position="22"/>
        <end position="219"/>
    </location>
</feature>
<evidence type="ECO:0000256" key="1">
    <source>
        <dbReference type="SAM" id="SignalP"/>
    </source>
</evidence>
<name>A0ABY1PR44_9BACT</name>
<evidence type="ECO:0000313" key="2">
    <source>
        <dbReference type="EMBL" id="SMP43049.1"/>
    </source>
</evidence>
<dbReference type="RefSeq" id="WP_283431057.1">
    <property type="nucleotide sequence ID" value="NZ_FXUG01000001.1"/>
</dbReference>
<comment type="caution">
    <text evidence="2">The sequence shown here is derived from an EMBL/GenBank/DDBJ whole genome shotgun (WGS) entry which is preliminary data.</text>
</comment>
<sequence>MIQSTFNHLLVLCCFVPIATAESTPTDTANKTQAIVDDFASSEHPVRTARRGEWLFENHEATCVADLKLFKQFNNHGPILTWPYRFSEGTVEMEIKPVDCQRVVFTLNGDGHVFRVTLADERDEAPAGKSRVPNRLITWATKSSKQNKGDTIVPDGMPNLPAVNNQWVKLKLDVDGDIAKLRIGDFETEIKHPALAREKTNVTITFAFGKMSVRNVRIQ</sequence>
<keyword evidence="1" id="KW-0732">Signal</keyword>
<organism evidence="2 3">
    <name type="scientific">Neorhodopirellula lusitana</name>
    <dbReference type="NCBI Taxonomy" id="445327"/>
    <lineage>
        <taxon>Bacteria</taxon>
        <taxon>Pseudomonadati</taxon>
        <taxon>Planctomycetota</taxon>
        <taxon>Planctomycetia</taxon>
        <taxon>Pirellulales</taxon>
        <taxon>Pirellulaceae</taxon>
        <taxon>Neorhodopirellula</taxon>
    </lineage>
</organism>
<dbReference type="Proteomes" id="UP001158067">
    <property type="component" value="Unassembled WGS sequence"/>
</dbReference>
<protein>
    <recommendedName>
        <fullName evidence="4">Secreted protein</fullName>
    </recommendedName>
</protein>
<evidence type="ECO:0008006" key="4">
    <source>
        <dbReference type="Google" id="ProtNLM"/>
    </source>
</evidence>
<proteinExistence type="predicted"/>